<comment type="catalytic activity">
    <reaction evidence="4">
        <text>N-(5-phospho-beta-D-ribosyl)anthranilate + diphosphate = 5-phospho-alpha-D-ribose 1-diphosphate + anthranilate</text>
        <dbReference type="Rhea" id="RHEA:11768"/>
        <dbReference type="ChEBI" id="CHEBI:16567"/>
        <dbReference type="ChEBI" id="CHEBI:18277"/>
        <dbReference type="ChEBI" id="CHEBI:33019"/>
        <dbReference type="ChEBI" id="CHEBI:58017"/>
        <dbReference type="EC" id="2.4.2.18"/>
    </reaction>
</comment>
<dbReference type="HAMAP" id="MF_00211">
    <property type="entry name" value="TrpD"/>
    <property type="match status" value="1"/>
</dbReference>
<evidence type="ECO:0000313" key="6">
    <source>
        <dbReference type="EMBL" id="QNS01975.1"/>
    </source>
</evidence>
<dbReference type="GO" id="GO:0000162">
    <property type="term" value="P:L-tryptophan biosynthetic process"/>
    <property type="evidence" value="ECO:0007669"/>
    <property type="project" value="UniProtKB-UniRule"/>
</dbReference>
<evidence type="ECO:0000256" key="4">
    <source>
        <dbReference type="HAMAP-Rule" id="MF_00211"/>
    </source>
</evidence>
<feature type="binding site" evidence="4">
    <location>
        <begin position="82"/>
        <end position="83"/>
    </location>
    <ligand>
        <name>5-phospho-alpha-D-ribose 1-diphosphate</name>
        <dbReference type="ChEBI" id="CHEBI:58017"/>
    </ligand>
</feature>
<organism evidence="6 7">
    <name type="scientific">Buchnera aphidicola</name>
    <name type="common">Pentalonia nigronervosa</name>
    <dbReference type="NCBI Taxonomy" id="1309793"/>
    <lineage>
        <taxon>Bacteria</taxon>
        <taxon>Pseudomonadati</taxon>
        <taxon>Pseudomonadota</taxon>
        <taxon>Gammaproteobacteria</taxon>
        <taxon>Enterobacterales</taxon>
        <taxon>Erwiniaceae</taxon>
        <taxon>Buchnera</taxon>
    </lineage>
</organism>
<feature type="binding site" evidence="4">
    <location>
        <position position="223"/>
    </location>
    <ligand>
        <name>Mg(2+)</name>
        <dbReference type="ChEBI" id="CHEBI:18420"/>
        <label>2</label>
    </ligand>
</feature>
<comment type="subunit">
    <text evidence="4">Homodimer.</text>
</comment>
<evidence type="ECO:0000256" key="1">
    <source>
        <dbReference type="ARBA" id="ARBA00022676"/>
    </source>
</evidence>
<dbReference type="SUPFAM" id="SSF52418">
    <property type="entry name" value="Nucleoside phosphorylase/phosphoribosyltransferase catalytic domain"/>
    <property type="match status" value="1"/>
</dbReference>
<comment type="function">
    <text evidence="4">Catalyzes the transfer of the phosphoribosyl group of 5-phosphorylribose-1-pyrophosphate (PRPP) to anthranilate to yield N-(5'-phosphoribosyl)-anthranilate (PRA).</text>
</comment>
<dbReference type="EC" id="2.4.2.18" evidence="4"/>
<keyword evidence="1 4" id="KW-0328">Glycosyltransferase</keyword>
<comment type="cofactor">
    <cofactor evidence="4">
        <name>Mg(2+)</name>
        <dbReference type="ChEBI" id="CHEBI:18420"/>
    </cofactor>
    <text evidence="4">Binds 2 magnesium ions per monomer.</text>
</comment>
<feature type="binding site" evidence="4">
    <location>
        <position position="224"/>
    </location>
    <ligand>
        <name>Mg(2+)</name>
        <dbReference type="ChEBI" id="CHEBI:18420"/>
        <label>2</label>
    </ligand>
</feature>
<proteinExistence type="inferred from homology"/>
<keyword evidence="4" id="KW-0057">Aromatic amino acid biosynthesis</keyword>
<comment type="similarity">
    <text evidence="4">Belongs to the anthranilate phosphoribosyltransferase family.</text>
</comment>
<dbReference type="EMBL" id="CP061275">
    <property type="protein sequence ID" value="QNS01975.1"/>
    <property type="molecule type" value="Genomic_DNA"/>
</dbReference>
<gene>
    <name evidence="4 6" type="primary">trpD</name>
    <name evidence="6" type="ORF">ICW73_00690</name>
</gene>
<dbReference type="NCBIfam" id="TIGR01245">
    <property type="entry name" value="trpD"/>
    <property type="match status" value="1"/>
</dbReference>
<evidence type="ECO:0000313" key="7">
    <source>
        <dbReference type="Proteomes" id="UP000516346"/>
    </source>
</evidence>
<dbReference type="Gene3D" id="3.40.1030.10">
    <property type="entry name" value="Nucleoside phosphorylase/phosphoribosyltransferase catalytic domain"/>
    <property type="match status" value="1"/>
</dbReference>
<dbReference type="Gene3D" id="1.20.970.10">
    <property type="entry name" value="Transferase, Pyrimidine Nucleoside Phosphorylase, Chain C"/>
    <property type="match status" value="1"/>
</dbReference>
<dbReference type="PANTHER" id="PTHR43285">
    <property type="entry name" value="ANTHRANILATE PHOSPHORIBOSYLTRANSFERASE"/>
    <property type="match status" value="1"/>
</dbReference>
<dbReference type="SUPFAM" id="SSF47648">
    <property type="entry name" value="Nucleoside phosphorylase/phosphoribosyltransferase N-terminal domain"/>
    <property type="match status" value="1"/>
</dbReference>
<feature type="binding site" evidence="4">
    <location>
        <position position="119"/>
    </location>
    <ligand>
        <name>5-phospho-alpha-D-ribose 1-diphosphate</name>
        <dbReference type="ChEBI" id="CHEBI:58017"/>
    </ligand>
</feature>
<reference evidence="6 7" key="1">
    <citation type="submission" date="2020-09" db="EMBL/GenBank/DDBJ databases">
        <title>Genome sequence of the banana aphid, Pentalonia nigronervosa Coquerel (Hemiptera: Aphididae) and its symbionts.</title>
        <authorList>
            <person name="Mathers T.C."/>
            <person name="Mugford S.T."/>
            <person name="Hogenhout S.A."/>
            <person name="Tripathi L."/>
        </authorList>
    </citation>
    <scope>NUCLEOTIDE SEQUENCE [LARGE SCALE GENOMIC DNA]</scope>
    <source>
        <strain evidence="6">Ba4</strain>
    </source>
</reference>
<dbReference type="InterPro" id="IPR000312">
    <property type="entry name" value="Glycosyl_Trfase_fam3"/>
</dbReference>
<feature type="binding site" evidence="4">
    <location>
        <position position="224"/>
    </location>
    <ligand>
        <name>Mg(2+)</name>
        <dbReference type="ChEBI" id="CHEBI:18420"/>
        <label>1</label>
    </ligand>
</feature>
<name>A0A7H1AZS0_9GAMM</name>
<dbReference type="InterPro" id="IPR036320">
    <property type="entry name" value="Glycosyl_Trfase_fam3_N_dom_sf"/>
</dbReference>
<comment type="caution">
    <text evidence="4">Lacks conserved residue(s) required for the propagation of feature annotation.</text>
</comment>
<dbReference type="GO" id="GO:0005829">
    <property type="term" value="C:cytosol"/>
    <property type="evidence" value="ECO:0007669"/>
    <property type="project" value="TreeGrafter"/>
</dbReference>
<dbReference type="InterPro" id="IPR035902">
    <property type="entry name" value="Nuc_phospho_transferase"/>
</dbReference>
<dbReference type="InterPro" id="IPR005940">
    <property type="entry name" value="Anthranilate_Pribosyl_Tfrase"/>
</dbReference>
<feature type="domain" description="Glycosyl transferase family 3" evidence="5">
    <location>
        <begin position="74"/>
        <end position="320"/>
    </location>
</feature>
<feature type="binding site" evidence="4">
    <location>
        <position position="165"/>
    </location>
    <ligand>
        <name>anthranilate</name>
        <dbReference type="ChEBI" id="CHEBI:16567"/>
        <label>2</label>
    </ligand>
</feature>
<protein>
    <recommendedName>
        <fullName evidence="4">Anthranilate phosphoribosyltransferase</fullName>
        <ecNumber evidence="4">2.4.2.18</ecNumber>
    </recommendedName>
</protein>
<evidence type="ECO:0000259" key="5">
    <source>
        <dbReference type="Pfam" id="PF00591"/>
    </source>
</evidence>
<feature type="binding site" evidence="4">
    <location>
        <position position="79"/>
    </location>
    <ligand>
        <name>5-phospho-alpha-D-ribose 1-diphosphate</name>
        <dbReference type="ChEBI" id="CHEBI:58017"/>
    </ligand>
</feature>
<keyword evidence="3 4" id="KW-0822">Tryptophan biosynthesis</keyword>
<dbReference type="AlphaFoldDB" id="A0A7H1AZS0"/>
<feature type="binding site" evidence="4">
    <location>
        <begin position="107"/>
        <end position="115"/>
    </location>
    <ligand>
        <name>5-phospho-alpha-D-ribose 1-diphosphate</name>
        <dbReference type="ChEBI" id="CHEBI:58017"/>
    </ligand>
</feature>
<sequence>MKKILEKIDKLQFLNQNESYQLFKFITSRELKRSFLESILIKMHKRGESIDEIIGAIHFFSENMQFFPSPNYIFSDIVGTGGDLKNTINVSTASSFVASACGFKIIKHCNQGISSTCGSADLLKKFNIDLNVSANASRQCLEKLNICFLFAPKYHHGFQNVNVVRKFLKIRTIFNILGPFLNPAKPSIILIGVYNKNFMIPAIEILKQLKYKRAIVVHGNNTDEVVLWGKTYVSELNNSNIVSYKLTPEDFGLKNYTNPIFFQSSPEQNYSIIKNVMQGQGSAFYEELIAVNVAMLLKLFGEHDLKKNTQLALNKIRSGDVYQHIINVSHALKEKKYE</sequence>
<keyword evidence="4" id="KW-0479">Metal-binding</keyword>
<evidence type="ECO:0000256" key="2">
    <source>
        <dbReference type="ARBA" id="ARBA00022679"/>
    </source>
</evidence>
<dbReference type="UniPathway" id="UPA00035">
    <property type="reaction ID" value="UER00041"/>
</dbReference>
<accession>A0A7H1AZS0</accession>
<feature type="binding site" evidence="4">
    <location>
        <position position="91"/>
    </location>
    <ligand>
        <name>Mg(2+)</name>
        <dbReference type="ChEBI" id="CHEBI:18420"/>
        <label>1</label>
    </ligand>
</feature>
<keyword evidence="4" id="KW-0460">Magnesium</keyword>
<feature type="binding site" evidence="4">
    <location>
        <position position="87"/>
    </location>
    <ligand>
        <name>5-phospho-alpha-D-ribose 1-diphosphate</name>
        <dbReference type="ChEBI" id="CHEBI:58017"/>
    </ligand>
</feature>
<keyword evidence="4" id="KW-0028">Amino-acid biosynthesis</keyword>
<dbReference type="Pfam" id="PF00591">
    <property type="entry name" value="Glycos_transf_3"/>
    <property type="match status" value="1"/>
</dbReference>
<feature type="binding site" evidence="4">
    <location>
        <begin position="89"/>
        <end position="92"/>
    </location>
    <ligand>
        <name>5-phospho-alpha-D-ribose 1-diphosphate</name>
        <dbReference type="ChEBI" id="CHEBI:58017"/>
    </ligand>
</feature>
<keyword evidence="2 4" id="KW-0808">Transferase</keyword>
<comment type="pathway">
    <text evidence="4">Amino-acid biosynthesis; L-tryptophan biosynthesis; L-tryptophan from chorismate: step 2/5.</text>
</comment>
<feature type="binding site" evidence="4">
    <location>
        <position position="110"/>
    </location>
    <ligand>
        <name>anthranilate</name>
        <dbReference type="ChEBI" id="CHEBI:16567"/>
        <label>1</label>
    </ligand>
</feature>
<dbReference type="PANTHER" id="PTHR43285:SF2">
    <property type="entry name" value="ANTHRANILATE PHOSPHORIBOSYLTRANSFERASE"/>
    <property type="match status" value="1"/>
</dbReference>
<dbReference type="GO" id="GO:0000287">
    <property type="term" value="F:magnesium ion binding"/>
    <property type="evidence" value="ECO:0007669"/>
    <property type="project" value="UniProtKB-UniRule"/>
</dbReference>
<dbReference type="GO" id="GO:0004048">
    <property type="term" value="F:anthranilate phosphoribosyltransferase activity"/>
    <property type="evidence" value="ECO:0007669"/>
    <property type="project" value="UniProtKB-UniRule"/>
</dbReference>
<evidence type="ECO:0000256" key="3">
    <source>
        <dbReference type="ARBA" id="ARBA00022822"/>
    </source>
</evidence>
<dbReference type="Proteomes" id="UP000516346">
    <property type="component" value="Chromosome"/>
</dbReference>
<feature type="binding site" evidence="4">
    <location>
        <position position="79"/>
    </location>
    <ligand>
        <name>anthranilate</name>
        <dbReference type="ChEBI" id="CHEBI:16567"/>
        <label>1</label>
    </ligand>
</feature>